<gene>
    <name evidence="2" type="ORF">TVY486_0601840</name>
</gene>
<accession>G0TWQ5</accession>
<evidence type="ECO:0000256" key="1">
    <source>
        <dbReference type="SAM" id="Phobius"/>
    </source>
</evidence>
<keyword evidence="1" id="KW-0472">Membrane</keyword>
<dbReference type="VEuPathDB" id="TriTrypDB:TvY486_0601840"/>
<proteinExistence type="predicted"/>
<dbReference type="AlphaFoldDB" id="G0TWQ5"/>
<sequence>MLCTKHATGTFLVACIHYWFIHMCCVSLMHIFPCQAPFLPTYHILSTTTFFIRLSYPSICVCVCVLFLFLFCFLSFFPPPLQQKYVYQCNLCARNRHHERARFSPLLA</sequence>
<keyword evidence="1" id="KW-1133">Transmembrane helix</keyword>
<name>G0TWQ5_TRYVY</name>
<reference evidence="2" key="1">
    <citation type="journal article" date="2012" name="Proc. Natl. Acad. Sci. U.S.A.">
        <title>Antigenic diversity is generated by distinct evolutionary mechanisms in African trypanosome species.</title>
        <authorList>
            <person name="Jackson A.P."/>
            <person name="Berry A."/>
            <person name="Aslett M."/>
            <person name="Allison H.C."/>
            <person name="Burton P."/>
            <person name="Vavrova-Anderson J."/>
            <person name="Brown R."/>
            <person name="Browne H."/>
            <person name="Corton N."/>
            <person name="Hauser H."/>
            <person name="Gamble J."/>
            <person name="Gilderthorp R."/>
            <person name="Marcello L."/>
            <person name="McQuillan J."/>
            <person name="Otto T.D."/>
            <person name="Quail M.A."/>
            <person name="Sanders M.J."/>
            <person name="van Tonder A."/>
            <person name="Ginger M.L."/>
            <person name="Field M.C."/>
            <person name="Barry J.D."/>
            <person name="Hertz-Fowler C."/>
            <person name="Berriman M."/>
        </authorList>
    </citation>
    <scope>NUCLEOTIDE SEQUENCE</scope>
    <source>
        <strain evidence="2">Y486</strain>
    </source>
</reference>
<feature type="transmembrane region" description="Helical" evidence="1">
    <location>
        <begin position="12"/>
        <end position="32"/>
    </location>
</feature>
<feature type="transmembrane region" description="Helical" evidence="1">
    <location>
        <begin position="52"/>
        <end position="77"/>
    </location>
</feature>
<protein>
    <submittedName>
        <fullName evidence="2">Uncharacterized protein</fullName>
    </submittedName>
</protein>
<evidence type="ECO:0000313" key="2">
    <source>
        <dbReference type="EMBL" id="CCC48393.1"/>
    </source>
</evidence>
<organism evidence="2">
    <name type="scientific">Trypanosoma vivax (strain Y486)</name>
    <dbReference type="NCBI Taxonomy" id="1055687"/>
    <lineage>
        <taxon>Eukaryota</taxon>
        <taxon>Discoba</taxon>
        <taxon>Euglenozoa</taxon>
        <taxon>Kinetoplastea</taxon>
        <taxon>Metakinetoplastina</taxon>
        <taxon>Trypanosomatida</taxon>
        <taxon>Trypanosomatidae</taxon>
        <taxon>Trypanosoma</taxon>
        <taxon>Duttonella</taxon>
    </lineage>
</organism>
<dbReference type="EMBL" id="HE573022">
    <property type="protein sequence ID" value="CCC48393.1"/>
    <property type="molecule type" value="Genomic_DNA"/>
</dbReference>
<keyword evidence="1" id="KW-0812">Transmembrane</keyword>